<dbReference type="EMBL" id="CABVIH010000003">
    <property type="protein sequence ID" value="VVO61096.1"/>
    <property type="molecule type" value="Genomic_DNA"/>
</dbReference>
<accession>A0A5E7HCG8</accession>
<gene>
    <name evidence="1" type="ORF">PS880_00806</name>
</gene>
<dbReference type="Proteomes" id="UP000375525">
    <property type="component" value="Unassembled WGS sequence"/>
</dbReference>
<protein>
    <recommendedName>
        <fullName evidence="3">DUF2971 domain-containing protein</fullName>
    </recommendedName>
</protein>
<dbReference type="AlphaFoldDB" id="A0A5E7HCG8"/>
<evidence type="ECO:0008006" key="3">
    <source>
        <dbReference type="Google" id="ProtNLM"/>
    </source>
</evidence>
<evidence type="ECO:0000313" key="1">
    <source>
        <dbReference type="EMBL" id="VVO61096.1"/>
    </source>
</evidence>
<evidence type="ECO:0000313" key="2">
    <source>
        <dbReference type="Proteomes" id="UP000375525"/>
    </source>
</evidence>
<proteinExistence type="predicted"/>
<name>A0A5E7HCG8_PSEFL</name>
<reference evidence="1 2" key="1">
    <citation type="submission" date="2019-09" db="EMBL/GenBank/DDBJ databases">
        <authorList>
            <person name="Chandra G."/>
            <person name="Truman W A."/>
        </authorList>
    </citation>
    <scope>NUCLEOTIDE SEQUENCE [LARGE SCALE GENOMIC DNA]</scope>
    <source>
        <strain evidence="1">PS880</strain>
    </source>
</reference>
<organism evidence="1 2">
    <name type="scientific">Pseudomonas fluorescens</name>
    <dbReference type="NCBI Taxonomy" id="294"/>
    <lineage>
        <taxon>Bacteria</taxon>
        <taxon>Pseudomonadati</taxon>
        <taxon>Pseudomonadota</taxon>
        <taxon>Gammaproteobacteria</taxon>
        <taxon>Pseudomonadales</taxon>
        <taxon>Pseudomonadaceae</taxon>
        <taxon>Pseudomonas</taxon>
    </lineage>
</organism>
<sequence>MPPFDDAAEVKYRDARPYVEYNSSPEHLLERVLLTKSQHWEYEQEWRVIKRNIGPEERDFYYERYSSGNACLEEIASLIESNGGPGLYSFEPNAIRSIFFGAKILPEHRLDVINFVKKNNLGIKLFDIELDSQYFWLNKKQIR</sequence>